<dbReference type="AlphaFoldDB" id="A0A2K8UH10"/>
<dbReference type="OrthoDB" id="9800167at2"/>
<dbReference type="InterPro" id="IPR015414">
    <property type="entry name" value="TMEM64"/>
</dbReference>
<evidence type="ECO:0000256" key="2">
    <source>
        <dbReference type="ARBA" id="ARBA00022475"/>
    </source>
</evidence>
<evidence type="ECO:0000256" key="1">
    <source>
        <dbReference type="ARBA" id="ARBA00004651"/>
    </source>
</evidence>
<organism evidence="8 9">
    <name type="scientific">Candidatus Thiodictyon syntrophicum</name>
    <dbReference type="NCBI Taxonomy" id="1166950"/>
    <lineage>
        <taxon>Bacteria</taxon>
        <taxon>Pseudomonadati</taxon>
        <taxon>Pseudomonadota</taxon>
        <taxon>Gammaproteobacteria</taxon>
        <taxon>Chromatiales</taxon>
        <taxon>Chromatiaceae</taxon>
        <taxon>Thiodictyon</taxon>
    </lineage>
</organism>
<dbReference type="Proteomes" id="UP000232638">
    <property type="component" value="Chromosome"/>
</dbReference>
<feature type="transmembrane region" description="Helical" evidence="6">
    <location>
        <begin position="192"/>
        <end position="211"/>
    </location>
</feature>
<dbReference type="InterPro" id="IPR032816">
    <property type="entry name" value="VTT_dom"/>
</dbReference>
<keyword evidence="3 6" id="KW-0812">Transmembrane</keyword>
<evidence type="ECO:0000256" key="6">
    <source>
        <dbReference type="RuleBase" id="RU366058"/>
    </source>
</evidence>
<gene>
    <name evidence="8" type="ORF">THSYN_18380</name>
</gene>
<comment type="similarity">
    <text evidence="6">Belongs to the TVP38/TMEM64 family.</text>
</comment>
<keyword evidence="9" id="KW-1185">Reference proteome</keyword>
<dbReference type="EMBL" id="CP020370">
    <property type="protein sequence ID" value="AUB84835.1"/>
    <property type="molecule type" value="Genomic_DNA"/>
</dbReference>
<comment type="subcellular location">
    <subcellularLocation>
        <location evidence="1 6">Cell membrane</location>
        <topology evidence="1 6">Multi-pass membrane protein</topology>
    </subcellularLocation>
</comment>
<feature type="domain" description="VTT" evidence="7">
    <location>
        <begin position="68"/>
        <end position="181"/>
    </location>
</feature>
<evidence type="ECO:0000313" key="9">
    <source>
        <dbReference type="Proteomes" id="UP000232638"/>
    </source>
</evidence>
<accession>A0A2K8UH10</accession>
<dbReference type="PANTHER" id="PTHR12677">
    <property type="entry name" value="GOLGI APPARATUS MEMBRANE PROTEIN TVP38-RELATED"/>
    <property type="match status" value="1"/>
</dbReference>
<evidence type="ECO:0000256" key="5">
    <source>
        <dbReference type="ARBA" id="ARBA00023136"/>
    </source>
</evidence>
<sequence>MKRLALLIPLAALILAFFALGLHHHLTLEAFHASHDRFDAWYAQQPLLVIGGYVAVFAVITLFLPIAALMTVIGGALFGFWKGVLIASFAAALGGTLAFWLSRFVLHDTVQRHFGERLAAVNAGVAKDGAFYLFSMRLVPVIPFFMINMVMGLTPMRTLTFYWVTQLGMLAGILVYVTAGTQLAEVEHLSDILSPGLIGSLVLLGLFPLLAKKALGLIRRRLGPAA</sequence>
<feature type="transmembrane region" description="Helical" evidence="6">
    <location>
        <begin position="159"/>
        <end position="180"/>
    </location>
</feature>
<keyword evidence="4 6" id="KW-1133">Transmembrane helix</keyword>
<dbReference type="Pfam" id="PF09335">
    <property type="entry name" value="VTT_dom"/>
    <property type="match status" value="1"/>
</dbReference>
<feature type="transmembrane region" description="Helical" evidence="6">
    <location>
        <begin position="80"/>
        <end position="101"/>
    </location>
</feature>
<dbReference type="PANTHER" id="PTHR12677:SF59">
    <property type="entry name" value="GOLGI APPARATUS MEMBRANE PROTEIN TVP38-RELATED"/>
    <property type="match status" value="1"/>
</dbReference>
<name>A0A2K8UH10_9GAMM</name>
<reference evidence="8 9" key="1">
    <citation type="submission" date="2017-03" db="EMBL/GenBank/DDBJ databases">
        <title>Complete genome sequence of Candidatus 'Thiodictyon syntrophicum' sp. nov. strain Cad16T, a photolithoautotroph purple sulfur bacterium isolated from an alpine meromictic lake.</title>
        <authorList>
            <person name="Luedin S.M."/>
            <person name="Pothier J.F."/>
            <person name="Danza F."/>
            <person name="Storelli N."/>
            <person name="Wittwer M."/>
            <person name="Tonolla M."/>
        </authorList>
    </citation>
    <scope>NUCLEOTIDE SEQUENCE [LARGE SCALE GENOMIC DNA]</scope>
    <source>
        <strain evidence="8 9">Cad16T</strain>
    </source>
</reference>
<evidence type="ECO:0000313" key="8">
    <source>
        <dbReference type="EMBL" id="AUB84835.1"/>
    </source>
</evidence>
<proteinExistence type="inferred from homology"/>
<evidence type="ECO:0000256" key="4">
    <source>
        <dbReference type="ARBA" id="ARBA00022989"/>
    </source>
</evidence>
<feature type="transmembrane region" description="Helical" evidence="6">
    <location>
        <begin position="129"/>
        <end position="147"/>
    </location>
</feature>
<keyword evidence="2 6" id="KW-1003">Cell membrane</keyword>
<dbReference type="KEGG" id="tsy:THSYN_18380"/>
<keyword evidence="5 6" id="KW-0472">Membrane</keyword>
<protein>
    <recommendedName>
        <fullName evidence="6">TVP38/TMEM64 family membrane protein</fullName>
    </recommendedName>
</protein>
<feature type="transmembrane region" description="Helical" evidence="6">
    <location>
        <begin position="46"/>
        <end position="73"/>
    </location>
</feature>
<evidence type="ECO:0000259" key="7">
    <source>
        <dbReference type="Pfam" id="PF09335"/>
    </source>
</evidence>
<dbReference type="GO" id="GO:0005886">
    <property type="term" value="C:plasma membrane"/>
    <property type="evidence" value="ECO:0007669"/>
    <property type="project" value="UniProtKB-SubCell"/>
</dbReference>
<evidence type="ECO:0000256" key="3">
    <source>
        <dbReference type="ARBA" id="ARBA00022692"/>
    </source>
</evidence>